<evidence type="ECO:0000259" key="1">
    <source>
        <dbReference type="SMART" id="SM00651"/>
    </source>
</evidence>
<evidence type="ECO:0000313" key="3">
    <source>
        <dbReference type="Proteomes" id="UP000326924"/>
    </source>
</evidence>
<dbReference type="Gene3D" id="2.30.30.100">
    <property type="match status" value="1"/>
</dbReference>
<protein>
    <recommendedName>
        <fullName evidence="1">Sm domain-containing protein</fullName>
    </recommendedName>
</protein>
<dbReference type="EMBL" id="VXIS01000328">
    <property type="protein sequence ID" value="KAA8894589.1"/>
    <property type="molecule type" value="Genomic_DNA"/>
</dbReference>
<dbReference type="InParanoid" id="A0A5J5EHX5"/>
<organism evidence="2 3">
    <name type="scientific">Sphaerosporella brunnea</name>
    <dbReference type="NCBI Taxonomy" id="1250544"/>
    <lineage>
        <taxon>Eukaryota</taxon>
        <taxon>Fungi</taxon>
        <taxon>Dikarya</taxon>
        <taxon>Ascomycota</taxon>
        <taxon>Pezizomycotina</taxon>
        <taxon>Pezizomycetes</taxon>
        <taxon>Pezizales</taxon>
        <taxon>Pyronemataceae</taxon>
        <taxon>Sphaerosporella</taxon>
    </lineage>
</organism>
<dbReference type="CDD" id="cd06168">
    <property type="entry name" value="LSMD1"/>
    <property type="match status" value="1"/>
</dbReference>
<dbReference type="InterPro" id="IPR034110">
    <property type="entry name" value="LSMD1_Sm"/>
</dbReference>
<dbReference type="SUPFAM" id="SSF50182">
    <property type="entry name" value="Sm-like ribonucleoproteins"/>
    <property type="match status" value="1"/>
</dbReference>
<keyword evidence="3" id="KW-1185">Reference proteome</keyword>
<accession>A0A5J5EHX5</accession>
<comment type="caution">
    <text evidence="2">The sequence shown here is derived from an EMBL/GenBank/DDBJ whole genome shotgun (WGS) entry which is preliminary data.</text>
</comment>
<dbReference type="InterPro" id="IPR050914">
    <property type="entry name" value="snRNP_SmB/NAA38-like"/>
</dbReference>
<dbReference type="OrthoDB" id="368909at2759"/>
<evidence type="ECO:0000313" key="2">
    <source>
        <dbReference type="EMBL" id="KAA8894589.1"/>
    </source>
</evidence>
<proteinExistence type="predicted"/>
<dbReference type="PANTHER" id="PTHR10701:SF5">
    <property type="entry name" value="N-ALPHA-ACETYLTRANSFERASE 38, NATC AUXILIARY SUBUNIT"/>
    <property type="match status" value="1"/>
</dbReference>
<dbReference type="InterPro" id="IPR010920">
    <property type="entry name" value="LSM_dom_sf"/>
</dbReference>
<sequence length="126" mass="13800">MNAPQPYTSPSPVLQAFINKSLRVTTTDARFFIGELKCTDRDRNLILVNTTEYRYPSANDGLNAAKESDGSSGKVRVDMANRFIGLVVVPGNVITKIEVQEAAARRGWRFGSGALETLKMSMMASV</sequence>
<dbReference type="SMART" id="SM00651">
    <property type="entry name" value="Sm"/>
    <property type="match status" value="1"/>
</dbReference>
<dbReference type="InterPro" id="IPR001163">
    <property type="entry name" value="Sm_dom_euk/arc"/>
</dbReference>
<dbReference type="Pfam" id="PF01423">
    <property type="entry name" value="LSM"/>
    <property type="match status" value="1"/>
</dbReference>
<dbReference type="PANTHER" id="PTHR10701">
    <property type="entry name" value="SMALL NUCLEAR RIBONUCLEOPROTEIN-ASSOCIATED PROTEIN B AND N"/>
    <property type="match status" value="1"/>
</dbReference>
<reference evidence="2 3" key="1">
    <citation type="submission" date="2019-09" db="EMBL/GenBank/DDBJ databases">
        <title>Draft genome of the ectomycorrhizal ascomycete Sphaerosporella brunnea.</title>
        <authorList>
            <consortium name="DOE Joint Genome Institute"/>
            <person name="Benucci G.M."/>
            <person name="Marozzi G."/>
            <person name="Antonielli L."/>
            <person name="Sanchez S."/>
            <person name="Marco P."/>
            <person name="Wang X."/>
            <person name="Falini L.B."/>
            <person name="Barry K."/>
            <person name="Haridas S."/>
            <person name="Lipzen A."/>
            <person name="Labutti K."/>
            <person name="Grigoriev I.V."/>
            <person name="Murat C."/>
            <person name="Martin F."/>
            <person name="Albertini E."/>
            <person name="Donnini D."/>
            <person name="Bonito G."/>
        </authorList>
    </citation>
    <scope>NUCLEOTIDE SEQUENCE [LARGE SCALE GENOMIC DNA]</scope>
    <source>
        <strain evidence="2 3">Sb_GMNB300</strain>
    </source>
</reference>
<dbReference type="AlphaFoldDB" id="A0A5J5EHX5"/>
<gene>
    <name evidence="2" type="ORF">FN846DRAFT_786125</name>
</gene>
<dbReference type="Proteomes" id="UP000326924">
    <property type="component" value="Unassembled WGS sequence"/>
</dbReference>
<feature type="domain" description="Sm" evidence="1">
    <location>
        <begin position="12"/>
        <end position="99"/>
    </location>
</feature>
<name>A0A5J5EHX5_9PEZI</name>
<dbReference type="GO" id="GO:0031417">
    <property type="term" value="C:NatC complex"/>
    <property type="evidence" value="ECO:0007669"/>
    <property type="project" value="InterPro"/>
</dbReference>